<evidence type="ECO:0000256" key="4">
    <source>
        <dbReference type="ARBA" id="ARBA00023163"/>
    </source>
</evidence>
<dbReference type="PANTHER" id="PTHR43133:SF46">
    <property type="entry name" value="RNA POLYMERASE SIGMA-70 FACTOR ECF SUBFAMILY"/>
    <property type="match status" value="1"/>
</dbReference>
<gene>
    <name evidence="7" type="ORF">GBK04_16135</name>
</gene>
<reference evidence="7 8" key="1">
    <citation type="submission" date="2019-10" db="EMBL/GenBank/DDBJ databases">
        <title>Draft Genome Sequence of Cytophagaceae sp. SJW1-29.</title>
        <authorList>
            <person name="Choi A."/>
        </authorList>
    </citation>
    <scope>NUCLEOTIDE SEQUENCE [LARGE SCALE GENOMIC DNA]</scope>
    <source>
        <strain evidence="7 8">SJW1-29</strain>
    </source>
</reference>
<keyword evidence="3" id="KW-0731">Sigma factor</keyword>
<dbReference type="InterPro" id="IPR014284">
    <property type="entry name" value="RNA_pol_sigma-70_dom"/>
</dbReference>
<dbReference type="CDD" id="cd06171">
    <property type="entry name" value="Sigma70_r4"/>
    <property type="match status" value="1"/>
</dbReference>
<keyword evidence="8" id="KW-1185">Reference proteome</keyword>
<dbReference type="GO" id="GO:0016987">
    <property type="term" value="F:sigma factor activity"/>
    <property type="evidence" value="ECO:0007669"/>
    <property type="project" value="UniProtKB-KW"/>
</dbReference>
<protein>
    <submittedName>
        <fullName evidence="7">Sigma-70 family RNA polymerase sigma factor</fullName>
    </submittedName>
</protein>
<dbReference type="PANTHER" id="PTHR43133">
    <property type="entry name" value="RNA POLYMERASE ECF-TYPE SIGMA FACTO"/>
    <property type="match status" value="1"/>
</dbReference>
<keyword evidence="4" id="KW-0804">Transcription</keyword>
<comment type="similarity">
    <text evidence="1">Belongs to the sigma-70 factor family. ECF subfamily.</text>
</comment>
<accession>A0A7C9BFV7</accession>
<organism evidence="7 8">
    <name type="scientific">Salmonirosea aquatica</name>
    <dbReference type="NCBI Taxonomy" id="2654236"/>
    <lineage>
        <taxon>Bacteria</taxon>
        <taxon>Pseudomonadati</taxon>
        <taxon>Bacteroidota</taxon>
        <taxon>Cytophagia</taxon>
        <taxon>Cytophagales</taxon>
        <taxon>Spirosomataceae</taxon>
        <taxon>Salmonirosea</taxon>
    </lineage>
</organism>
<dbReference type="GO" id="GO:0006352">
    <property type="term" value="P:DNA-templated transcription initiation"/>
    <property type="evidence" value="ECO:0007669"/>
    <property type="project" value="InterPro"/>
</dbReference>
<evidence type="ECO:0000259" key="5">
    <source>
        <dbReference type="Pfam" id="PF04542"/>
    </source>
</evidence>
<dbReference type="Gene3D" id="1.10.10.10">
    <property type="entry name" value="Winged helix-like DNA-binding domain superfamily/Winged helix DNA-binding domain"/>
    <property type="match status" value="1"/>
</dbReference>
<dbReference type="SUPFAM" id="SSF88659">
    <property type="entry name" value="Sigma3 and sigma4 domains of RNA polymerase sigma factors"/>
    <property type="match status" value="1"/>
</dbReference>
<evidence type="ECO:0000256" key="3">
    <source>
        <dbReference type="ARBA" id="ARBA00023082"/>
    </source>
</evidence>
<dbReference type="InterPro" id="IPR013249">
    <property type="entry name" value="RNA_pol_sigma70_r4_t2"/>
</dbReference>
<evidence type="ECO:0000313" key="8">
    <source>
        <dbReference type="Proteomes" id="UP000479293"/>
    </source>
</evidence>
<sequence length="202" mass="23857">MRKNYIRPDENERFVILWQRSVAGDKEAFCQLVEAHYKVLFNYGATFTSDRELIKDTLQDLFIHLWEKRETLRIQYLTVYLLRSIRNNLFQSFRGNPFGPVAIDQEIHDRADEFTIENALIFQEAVSEKNQKISKAIATLPRRQKEVIFLKFYQGLDNEQIADLMQVNRQSVANLLHKAILHLRVTFDQVFLLLTAMFCDLV</sequence>
<feature type="domain" description="RNA polymerase sigma factor 70 region 4 type 2" evidence="6">
    <location>
        <begin position="131"/>
        <end position="183"/>
    </location>
</feature>
<dbReference type="InterPro" id="IPR013325">
    <property type="entry name" value="RNA_pol_sigma_r2"/>
</dbReference>
<dbReference type="InterPro" id="IPR013324">
    <property type="entry name" value="RNA_pol_sigma_r3/r4-like"/>
</dbReference>
<dbReference type="AlphaFoldDB" id="A0A7C9BFV7"/>
<proteinExistence type="inferred from homology"/>
<name>A0A7C9BFV7_9BACT</name>
<dbReference type="NCBIfam" id="TIGR02937">
    <property type="entry name" value="sigma70-ECF"/>
    <property type="match status" value="1"/>
</dbReference>
<keyword evidence="2" id="KW-0805">Transcription regulation</keyword>
<dbReference type="InterPro" id="IPR039425">
    <property type="entry name" value="RNA_pol_sigma-70-like"/>
</dbReference>
<dbReference type="Pfam" id="PF04542">
    <property type="entry name" value="Sigma70_r2"/>
    <property type="match status" value="1"/>
</dbReference>
<dbReference type="InterPro" id="IPR036388">
    <property type="entry name" value="WH-like_DNA-bd_sf"/>
</dbReference>
<dbReference type="Gene3D" id="1.10.1740.10">
    <property type="match status" value="1"/>
</dbReference>
<dbReference type="Pfam" id="PF08281">
    <property type="entry name" value="Sigma70_r4_2"/>
    <property type="match status" value="1"/>
</dbReference>
<evidence type="ECO:0000313" key="7">
    <source>
        <dbReference type="EMBL" id="MPR34840.1"/>
    </source>
</evidence>
<comment type="caution">
    <text evidence="7">The sequence shown here is derived from an EMBL/GenBank/DDBJ whole genome shotgun (WGS) entry which is preliminary data.</text>
</comment>
<dbReference type="GO" id="GO:0003677">
    <property type="term" value="F:DNA binding"/>
    <property type="evidence" value="ECO:0007669"/>
    <property type="project" value="InterPro"/>
</dbReference>
<dbReference type="EMBL" id="WHLY01000002">
    <property type="protein sequence ID" value="MPR34840.1"/>
    <property type="molecule type" value="Genomic_DNA"/>
</dbReference>
<dbReference type="InterPro" id="IPR007627">
    <property type="entry name" value="RNA_pol_sigma70_r2"/>
</dbReference>
<dbReference type="RefSeq" id="WP_152761394.1">
    <property type="nucleotide sequence ID" value="NZ_WHLY01000002.1"/>
</dbReference>
<evidence type="ECO:0000259" key="6">
    <source>
        <dbReference type="Pfam" id="PF08281"/>
    </source>
</evidence>
<dbReference type="Proteomes" id="UP000479293">
    <property type="component" value="Unassembled WGS sequence"/>
</dbReference>
<dbReference type="SUPFAM" id="SSF88946">
    <property type="entry name" value="Sigma2 domain of RNA polymerase sigma factors"/>
    <property type="match status" value="1"/>
</dbReference>
<evidence type="ECO:0000256" key="2">
    <source>
        <dbReference type="ARBA" id="ARBA00023015"/>
    </source>
</evidence>
<feature type="domain" description="RNA polymerase sigma-70 region 2" evidence="5">
    <location>
        <begin position="32"/>
        <end position="94"/>
    </location>
</feature>
<evidence type="ECO:0000256" key="1">
    <source>
        <dbReference type="ARBA" id="ARBA00010641"/>
    </source>
</evidence>